<name>A0A397TZH3_9GLOM</name>
<dbReference type="OrthoDB" id="2384302at2759"/>
<dbReference type="EMBL" id="QKWP01002734">
    <property type="protein sequence ID" value="RIB02328.1"/>
    <property type="molecule type" value="Genomic_DNA"/>
</dbReference>
<sequence>MASMLIQLMMVVLYPYKNHYKYIHALLPNGSIIDINLNVLDKTITQYYFLLYDGNMQITGIVLDYNKRIQNGTISKIKKLDLKIDTRLSSFLIYNINKVNDTLYLFPITGKFSENSLLYHARNISKISNISCSSDYIEYGNVCVITEPTDTFVTSSILNQWNATYVIVMDNNLVMFSSTNEPMYDIEEYRWKFTIIPCTQSNQKYAEDTAVGTIWLTLGDDIKNDSTSNILNN</sequence>
<reference evidence="1 2" key="1">
    <citation type="submission" date="2018-06" db="EMBL/GenBank/DDBJ databases">
        <title>Comparative genomics reveals the genomic features of Rhizophagus irregularis, R. cerebriforme, R. diaphanum and Gigaspora rosea, and their symbiotic lifestyle signature.</title>
        <authorList>
            <person name="Morin E."/>
            <person name="San Clemente H."/>
            <person name="Chen E.C.H."/>
            <person name="De La Providencia I."/>
            <person name="Hainaut M."/>
            <person name="Kuo A."/>
            <person name="Kohler A."/>
            <person name="Murat C."/>
            <person name="Tang N."/>
            <person name="Roy S."/>
            <person name="Loubradou J."/>
            <person name="Henrissat B."/>
            <person name="Grigoriev I.V."/>
            <person name="Corradi N."/>
            <person name="Roux C."/>
            <person name="Martin F.M."/>
        </authorList>
    </citation>
    <scope>NUCLEOTIDE SEQUENCE [LARGE SCALE GENOMIC DNA]</scope>
    <source>
        <strain evidence="1 2">DAOM 194757</strain>
    </source>
</reference>
<evidence type="ECO:0000313" key="2">
    <source>
        <dbReference type="Proteomes" id="UP000266673"/>
    </source>
</evidence>
<organism evidence="1 2">
    <name type="scientific">Gigaspora rosea</name>
    <dbReference type="NCBI Taxonomy" id="44941"/>
    <lineage>
        <taxon>Eukaryota</taxon>
        <taxon>Fungi</taxon>
        <taxon>Fungi incertae sedis</taxon>
        <taxon>Mucoromycota</taxon>
        <taxon>Glomeromycotina</taxon>
        <taxon>Glomeromycetes</taxon>
        <taxon>Diversisporales</taxon>
        <taxon>Gigasporaceae</taxon>
        <taxon>Gigaspora</taxon>
    </lineage>
</organism>
<proteinExistence type="predicted"/>
<protein>
    <submittedName>
        <fullName evidence="1">Uncharacterized protein</fullName>
    </submittedName>
</protein>
<accession>A0A397TZH3</accession>
<gene>
    <name evidence="1" type="ORF">C2G38_2228121</name>
</gene>
<comment type="caution">
    <text evidence="1">The sequence shown here is derived from an EMBL/GenBank/DDBJ whole genome shotgun (WGS) entry which is preliminary data.</text>
</comment>
<keyword evidence="2" id="KW-1185">Reference proteome</keyword>
<dbReference type="Proteomes" id="UP000266673">
    <property type="component" value="Unassembled WGS sequence"/>
</dbReference>
<evidence type="ECO:0000313" key="1">
    <source>
        <dbReference type="EMBL" id="RIB02328.1"/>
    </source>
</evidence>
<dbReference type="AlphaFoldDB" id="A0A397TZH3"/>